<keyword evidence="8" id="KW-0391">Immunity</keyword>
<feature type="domain" description="Attacin N-terminal" evidence="11">
    <location>
        <begin position="55"/>
        <end position="120"/>
    </location>
</feature>
<dbReference type="Pfam" id="PF03768">
    <property type="entry name" value="Attacin_N"/>
    <property type="match status" value="1"/>
</dbReference>
<keyword evidence="4" id="KW-0929">Antimicrobial</keyword>
<evidence type="ECO:0000256" key="7">
    <source>
        <dbReference type="ARBA" id="ARBA00022729"/>
    </source>
</evidence>
<name>A0A835GUY7_SPOEX</name>
<dbReference type="GO" id="GO:0005576">
    <property type="term" value="C:extracellular region"/>
    <property type="evidence" value="ECO:0007669"/>
    <property type="project" value="UniProtKB-SubCell"/>
</dbReference>
<evidence type="ECO:0000259" key="12">
    <source>
        <dbReference type="Pfam" id="PF03769"/>
    </source>
</evidence>
<dbReference type="InterPro" id="IPR005521">
    <property type="entry name" value="Attacin_C"/>
</dbReference>
<comment type="similarity">
    <text evidence="2">Belongs to the attacin/sarcotoxin-2 family.</text>
</comment>
<comment type="subcellular location">
    <subcellularLocation>
        <location evidence="1">Secreted</location>
    </subcellularLocation>
</comment>
<comment type="caution">
    <text evidence="13">The sequence shown here is derived from an EMBL/GenBank/DDBJ whole genome shotgun (WGS) entry which is preliminary data.</text>
</comment>
<sequence length="276" mass="30762">MLRNTIIMYSALLLTAVVVGATAWETVPSPEQYLNSEDFYQYLHEPSHRRQTRQLHGNTFFNSDGTSGIGLSAPFGTSQKNTFSAIGGANFDAAKRLQSASYGLAMNNANGHGLSLTNTHIPDFGNQFKAAGYANLFRNQNHDVSVNAYFAKNRPQMPQVPSFNTVGAGVDYMFKNKVGGSVGVAHTPYFDKTDYSLNGNVNLLRNRGSSLDFNAGLSKSVSPFLPNSRWEPLVKQISRRIVSVDDRVYLQSIPEMLNLEFEKIFEHFYRIKRVES</sequence>
<evidence type="ECO:0000256" key="1">
    <source>
        <dbReference type="ARBA" id="ARBA00004613"/>
    </source>
</evidence>
<evidence type="ECO:0000256" key="10">
    <source>
        <dbReference type="SAM" id="SignalP"/>
    </source>
</evidence>
<accession>A0A835GUY7</accession>
<keyword evidence="6" id="KW-0165">Cleavage on pair of basic residues</keyword>
<dbReference type="AlphaFoldDB" id="A0A835GUY7"/>
<dbReference type="EMBL" id="JACKWZ010000007">
    <property type="protein sequence ID" value="KAF9423659.1"/>
    <property type="molecule type" value="Genomic_DNA"/>
</dbReference>
<evidence type="ECO:0000256" key="6">
    <source>
        <dbReference type="ARBA" id="ARBA00022685"/>
    </source>
</evidence>
<keyword evidence="7 10" id="KW-0732">Signal</keyword>
<evidence type="ECO:0000256" key="4">
    <source>
        <dbReference type="ARBA" id="ARBA00022529"/>
    </source>
</evidence>
<evidence type="ECO:0000256" key="8">
    <source>
        <dbReference type="ARBA" id="ARBA00022859"/>
    </source>
</evidence>
<dbReference type="GO" id="GO:0042742">
    <property type="term" value="P:defense response to bacterium"/>
    <property type="evidence" value="ECO:0007669"/>
    <property type="project" value="UniProtKB-KW"/>
</dbReference>
<evidence type="ECO:0000256" key="5">
    <source>
        <dbReference type="ARBA" id="ARBA00022588"/>
    </source>
</evidence>
<feature type="signal peptide" evidence="10">
    <location>
        <begin position="1"/>
        <end position="23"/>
    </location>
</feature>
<proteinExistence type="inferred from homology"/>
<dbReference type="Proteomes" id="UP000648187">
    <property type="component" value="Unassembled WGS sequence"/>
</dbReference>
<gene>
    <name evidence="13" type="ORF">HW555_000985</name>
</gene>
<evidence type="ECO:0000256" key="2">
    <source>
        <dbReference type="ARBA" id="ARBA00007550"/>
    </source>
</evidence>
<evidence type="ECO:0000259" key="11">
    <source>
        <dbReference type="Pfam" id="PF03768"/>
    </source>
</evidence>
<feature type="domain" description="Attacin C-terminal" evidence="12">
    <location>
        <begin position="122"/>
        <end position="232"/>
    </location>
</feature>
<evidence type="ECO:0000313" key="13">
    <source>
        <dbReference type="EMBL" id="KAF9423659.1"/>
    </source>
</evidence>
<protein>
    <submittedName>
        <fullName evidence="13">Uncharacterized protein</fullName>
    </submittedName>
</protein>
<evidence type="ECO:0000313" key="14">
    <source>
        <dbReference type="Proteomes" id="UP000648187"/>
    </source>
</evidence>
<evidence type="ECO:0000256" key="9">
    <source>
        <dbReference type="ARBA" id="ARBA00023022"/>
    </source>
</evidence>
<keyword evidence="5" id="KW-0399">Innate immunity</keyword>
<reference evidence="13" key="1">
    <citation type="submission" date="2020-08" db="EMBL/GenBank/DDBJ databases">
        <title>Spodoptera exigua strain:BAW_Kor-Di-RS1 Genome sequencing and assembly.</title>
        <authorList>
            <person name="Kim J."/>
            <person name="Nam H.Y."/>
            <person name="Kwon M."/>
            <person name="Choi J.H."/>
            <person name="Cho S.R."/>
            <person name="Kim G.-H."/>
        </authorList>
    </citation>
    <scope>NUCLEOTIDE SEQUENCE</scope>
    <source>
        <strain evidence="13">BAW_Kor-Di-RS1</strain>
        <tissue evidence="13">Whole-body</tissue>
    </source>
</reference>
<dbReference type="GO" id="GO:0045087">
    <property type="term" value="P:innate immune response"/>
    <property type="evidence" value="ECO:0007669"/>
    <property type="project" value="UniProtKB-KW"/>
</dbReference>
<keyword evidence="9" id="KW-0044">Antibiotic</keyword>
<dbReference type="InterPro" id="IPR005520">
    <property type="entry name" value="Attacin_N"/>
</dbReference>
<dbReference type="Pfam" id="PF03769">
    <property type="entry name" value="Attacin_C"/>
    <property type="match status" value="1"/>
</dbReference>
<organism evidence="13 14">
    <name type="scientific">Spodoptera exigua</name>
    <name type="common">Beet armyworm</name>
    <name type="synonym">Noctua fulgens</name>
    <dbReference type="NCBI Taxonomy" id="7107"/>
    <lineage>
        <taxon>Eukaryota</taxon>
        <taxon>Metazoa</taxon>
        <taxon>Ecdysozoa</taxon>
        <taxon>Arthropoda</taxon>
        <taxon>Hexapoda</taxon>
        <taxon>Insecta</taxon>
        <taxon>Pterygota</taxon>
        <taxon>Neoptera</taxon>
        <taxon>Endopterygota</taxon>
        <taxon>Lepidoptera</taxon>
        <taxon>Glossata</taxon>
        <taxon>Ditrysia</taxon>
        <taxon>Noctuoidea</taxon>
        <taxon>Noctuidae</taxon>
        <taxon>Amphipyrinae</taxon>
        <taxon>Spodoptera</taxon>
    </lineage>
</organism>
<keyword evidence="14" id="KW-1185">Reference proteome</keyword>
<feature type="chain" id="PRO_5032785111" evidence="10">
    <location>
        <begin position="24"/>
        <end position="276"/>
    </location>
</feature>
<evidence type="ECO:0000256" key="3">
    <source>
        <dbReference type="ARBA" id="ARBA00022525"/>
    </source>
</evidence>
<keyword evidence="3" id="KW-0964">Secreted</keyword>